<dbReference type="Pfam" id="PF13408">
    <property type="entry name" value="Zn_ribbon_recom"/>
    <property type="match status" value="1"/>
</dbReference>
<dbReference type="Gene3D" id="3.90.1750.20">
    <property type="entry name" value="Putative Large Serine Recombinase, Chain B, Domain 2"/>
    <property type="match status" value="1"/>
</dbReference>
<dbReference type="GO" id="GO:0000150">
    <property type="term" value="F:DNA strand exchange activity"/>
    <property type="evidence" value="ECO:0007669"/>
    <property type="project" value="InterPro"/>
</dbReference>
<dbReference type="PROSITE" id="PS51737">
    <property type="entry name" value="RECOMBINASE_DNA_BIND"/>
    <property type="match status" value="1"/>
</dbReference>
<dbReference type="Proteomes" id="UP000199696">
    <property type="component" value="Unassembled WGS sequence"/>
</dbReference>
<keyword evidence="2" id="KW-0233">DNA recombination</keyword>
<dbReference type="STRING" id="227316.GA0070604_4935"/>
<dbReference type="InterPro" id="IPR011109">
    <property type="entry name" value="DNA_bind_recombinase_dom"/>
</dbReference>
<dbReference type="GO" id="GO:0003677">
    <property type="term" value="F:DNA binding"/>
    <property type="evidence" value="ECO:0007669"/>
    <property type="project" value="UniProtKB-KW"/>
</dbReference>
<feature type="region of interest" description="Disordered" evidence="3">
    <location>
        <begin position="511"/>
        <end position="550"/>
    </location>
</feature>
<protein>
    <submittedName>
        <fullName evidence="6">Site-specific DNA recombinase</fullName>
    </submittedName>
</protein>
<evidence type="ECO:0000259" key="4">
    <source>
        <dbReference type="PROSITE" id="PS51736"/>
    </source>
</evidence>
<evidence type="ECO:0000313" key="7">
    <source>
        <dbReference type="Proteomes" id="UP000199696"/>
    </source>
</evidence>
<dbReference type="CDD" id="cd03768">
    <property type="entry name" value="SR_ResInv"/>
    <property type="match status" value="1"/>
</dbReference>
<dbReference type="SMART" id="SM00857">
    <property type="entry name" value="Resolvase"/>
    <property type="match status" value="1"/>
</dbReference>
<dbReference type="InterPro" id="IPR025827">
    <property type="entry name" value="Zn_ribbon_recom_dom"/>
</dbReference>
<dbReference type="Pfam" id="PF07508">
    <property type="entry name" value="Recombinase"/>
    <property type="match status" value="1"/>
</dbReference>
<evidence type="ECO:0000259" key="5">
    <source>
        <dbReference type="PROSITE" id="PS51737"/>
    </source>
</evidence>
<accession>A0A1C6VAC7</accession>
<name>A0A1C6VAC7_9ACTN</name>
<feature type="domain" description="Resolvase/invertase-type recombinase catalytic" evidence="4">
    <location>
        <begin position="31"/>
        <end position="177"/>
    </location>
</feature>
<reference evidence="7" key="1">
    <citation type="submission" date="2016-06" db="EMBL/GenBank/DDBJ databases">
        <authorList>
            <person name="Varghese N."/>
            <person name="Submissions Spin"/>
        </authorList>
    </citation>
    <scope>NUCLEOTIDE SEQUENCE [LARGE SCALE GENOMIC DNA]</scope>
    <source>
        <strain evidence="7">DSM 44814</strain>
    </source>
</reference>
<gene>
    <name evidence="6" type="ORF">GA0070604_4935</name>
</gene>
<dbReference type="PROSITE" id="PS51736">
    <property type="entry name" value="RECOMBINASES_3"/>
    <property type="match status" value="1"/>
</dbReference>
<proteinExistence type="predicted"/>
<evidence type="ECO:0000256" key="2">
    <source>
        <dbReference type="ARBA" id="ARBA00023172"/>
    </source>
</evidence>
<organism evidence="6 7">
    <name type="scientific">Micromonospora eburnea</name>
    <dbReference type="NCBI Taxonomy" id="227316"/>
    <lineage>
        <taxon>Bacteria</taxon>
        <taxon>Bacillati</taxon>
        <taxon>Actinomycetota</taxon>
        <taxon>Actinomycetes</taxon>
        <taxon>Micromonosporales</taxon>
        <taxon>Micromonosporaceae</taxon>
        <taxon>Micromonospora</taxon>
    </lineage>
</organism>
<feature type="domain" description="Recombinase" evidence="5">
    <location>
        <begin position="185"/>
        <end position="292"/>
    </location>
</feature>
<dbReference type="PANTHER" id="PTHR30461">
    <property type="entry name" value="DNA-INVERTASE FROM LAMBDOID PROPHAGE"/>
    <property type="match status" value="1"/>
</dbReference>
<dbReference type="EMBL" id="FMHY01000002">
    <property type="protein sequence ID" value="SCL63268.1"/>
    <property type="molecule type" value="Genomic_DNA"/>
</dbReference>
<dbReference type="OrthoDB" id="4500247at2"/>
<dbReference type="PANTHER" id="PTHR30461:SF2">
    <property type="entry name" value="SERINE RECOMBINASE PINE-RELATED"/>
    <property type="match status" value="1"/>
</dbReference>
<dbReference type="InterPro" id="IPR036162">
    <property type="entry name" value="Resolvase-like_N_sf"/>
</dbReference>
<dbReference type="RefSeq" id="WP_091127387.1">
    <property type="nucleotide sequence ID" value="NZ_FMHY01000002.1"/>
</dbReference>
<dbReference type="AlphaFoldDB" id="A0A1C6VAC7"/>
<keyword evidence="1" id="KW-0238">DNA-binding</keyword>
<dbReference type="InterPro" id="IPR038109">
    <property type="entry name" value="DNA_bind_recomb_sf"/>
</dbReference>
<evidence type="ECO:0000256" key="1">
    <source>
        <dbReference type="ARBA" id="ARBA00023125"/>
    </source>
</evidence>
<dbReference type="Pfam" id="PF00239">
    <property type="entry name" value="Resolvase"/>
    <property type="match status" value="1"/>
</dbReference>
<dbReference type="SUPFAM" id="SSF53041">
    <property type="entry name" value="Resolvase-like"/>
    <property type="match status" value="1"/>
</dbReference>
<evidence type="ECO:0000313" key="6">
    <source>
        <dbReference type="EMBL" id="SCL63268.1"/>
    </source>
</evidence>
<sequence length="550" mass="61372">MPGTPPLAPQKRRGRRAHTPTTTERPSGPCRVCIYIRRSTDDEHQPFSLHAQRAALEKYVASQPGWTIVAEYEDDASGATTERPGLQKALHAAKAGLYDVLLVYRLDRFSRSVADLLDLITILEASNVRFSSATEPVDTGGPFGRMMLQLLAVFAEFERNIIIDRVKSGMTAKASKGKWTGGTRPYGYRVDPDTHRLVPHPDEAPILREIFRLYTRDRYGTRAIATELNARSIPNRTGKTWSGHTINRILDNPAYVGDIAYRDVYVPNAHEPLIDRATLQRAQDIANARGDAQTQRAMSDSDYYLTGLLTCPHCGQRYIGTSAKGRTRRYRYYTCFTRTRYGKHATCPAPRLPADDLDQMVLQALYDFYTTAEPVLTAMIERAQAQRDTTSDDRRAELTATAYQITSTETAISRYHTAFENGTMDDATAGPRIRELRQRLAQLHTRHAELETDLAAQPAPPPPGTITRIRDHLSMIMTSGTTAERKAAIETLIAEVRLTDQGVVPVFKIPTDTTMPPPDPDGGTHDDQPPVRTMVRSVGRTGLEPVTDRL</sequence>
<dbReference type="Gene3D" id="3.40.50.1390">
    <property type="entry name" value="Resolvase, N-terminal catalytic domain"/>
    <property type="match status" value="1"/>
</dbReference>
<evidence type="ECO:0000256" key="3">
    <source>
        <dbReference type="SAM" id="MobiDB-lite"/>
    </source>
</evidence>
<feature type="region of interest" description="Disordered" evidence="3">
    <location>
        <begin position="1"/>
        <end position="26"/>
    </location>
</feature>
<dbReference type="InterPro" id="IPR050639">
    <property type="entry name" value="SSR_resolvase"/>
</dbReference>
<dbReference type="InterPro" id="IPR006119">
    <property type="entry name" value="Resolv_N"/>
</dbReference>
<keyword evidence="7" id="KW-1185">Reference proteome</keyword>